<keyword evidence="3" id="KW-1185">Reference proteome</keyword>
<dbReference type="PANTHER" id="PTHR35046:SF26">
    <property type="entry name" value="RNA-DIRECTED DNA POLYMERASE"/>
    <property type="match status" value="1"/>
</dbReference>
<dbReference type="Pfam" id="PF24626">
    <property type="entry name" value="SH3_Tf2-1"/>
    <property type="match status" value="1"/>
</dbReference>
<protein>
    <recommendedName>
        <fullName evidence="1">Tf2-1-like SH3-like domain-containing protein</fullName>
    </recommendedName>
</protein>
<proteinExistence type="predicted"/>
<dbReference type="PANTHER" id="PTHR35046">
    <property type="entry name" value="ZINC KNUCKLE (CCHC-TYPE) FAMILY PROTEIN"/>
    <property type="match status" value="1"/>
</dbReference>
<gene>
    <name evidence="2" type="ORF">LTRI10_LOCUS52609</name>
</gene>
<reference evidence="2 3" key="1">
    <citation type="submission" date="2024-04" db="EMBL/GenBank/DDBJ databases">
        <authorList>
            <person name="Fracassetti M."/>
        </authorList>
    </citation>
    <scope>NUCLEOTIDE SEQUENCE [LARGE SCALE GENOMIC DNA]</scope>
</reference>
<sequence>MIRSIYGDKPKQWDLALPQIEFAYNSVVHSSTEKSPFSLVYTTPPRHVVDLVALPKLSRSESAAEHMAHDVMAVKHAVKTKLVATGEKNKAVVDTHRRAKVFAAGDKVMVFLRKERFPVGSYSKLQPRKYGPFTVLKKINDNAYVIDLPPTMNISSTFNVADIYEFHEDAVLYPEMNSRSSSLQVEETDAGELAARIKEAVQVGRELAAERKATAN</sequence>
<evidence type="ECO:0000259" key="1">
    <source>
        <dbReference type="Pfam" id="PF24626"/>
    </source>
</evidence>
<dbReference type="InterPro" id="IPR036397">
    <property type="entry name" value="RNaseH_sf"/>
</dbReference>
<name>A0AAV2GRI6_9ROSI</name>
<evidence type="ECO:0000313" key="2">
    <source>
        <dbReference type="EMBL" id="CAL1413370.1"/>
    </source>
</evidence>
<feature type="domain" description="Tf2-1-like SH3-like" evidence="1">
    <location>
        <begin position="105"/>
        <end position="166"/>
    </location>
</feature>
<evidence type="ECO:0000313" key="3">
    <source>
        <dbReference type="Proteomes" id="UP001497516"/>
    </source>
</evidence>
<dbReference type="GO" id="GO:0003676">
    <property type="term" value="F:nucleic acid binding"/>
    <property type="evidence" value="ECO:0007669"/>
    <property type="project" value="InterPro"/>
</dbReference>
<accession>A0AAV2GRI6</accession>
<organism evidence="2 3">
    <name type="scientific">Linum trigynum</name>
    <dbReference type="NCBI Taxonomy" id="586398"/>
    <lineage>
        <taxon>Eukaryota</taxon>
        <taxon>Viridiplantae</taxon>
        <taxon>Streptophyta</taxon>
        <taxon>Embryophyta</taxon>
        <taxon>Tracheophyta</taxon>
        <taxon>Spermatophyta</taxon>
        <taxon>Magnoliopsida</taxon>
        <taxon>eudicotyledons</taxon>
        <taxon>Gunneridae</taxon>
        <taxon>Pentapetalae</taxon>
        <taxon>rosids</taxon>
        <taxon>fabids</taxon>
        <taxon>Malpighiales</taxon>
        <taxon>Linaceae</taxon>
        <taxon>Linum</taxon>
    </lineage>
</organism>
<dbReference type="Gene3D" id="3.30.420.10">
    <property type="entry name" value="Ribonuclease H-like superfamily/Ribonuclease H"/>
    <property type="match status" value="1"/>
</dbReference>
<dbReference type="EMBL" id="OZ034822">
    <property type="protein sequence ID" value="CAL1413370.1"/>
    <property type="molecule type" value="Genomic_DNA"/>
</dbReference>
<dbReference type="AlphaFoldDB" id="A0AAV2GRI6"/>
<dbReference type="Proteomes" id="UP001497516">
    <property type="component" value="Chromosome 9"/>
</dbReference>
<dbReference type="InterPro" id="IPR056924">
    <property type="entry name" value="SH3_Tf2-1"/>
</dbReference>